<dbReference type="Proteomes" id="UP000306324">
    <property type="component" value="Unassembled WGS sequence"/>
</dbReference>
<dbReference type="InterPro" id="IPR014147">
    <property type="entry name" value="T4SS_TrbJ"/>
</dbReference>
<organism evidence="2 3">
    <name type="scientific">Candidatus Accumulibacter phosphatis</name>
    <dbReference type="NCBI Taxonomy" id="327160"/>
    <lineage>
        <taxon>Bacteria</taxon>
        <taxon>Pseudomonadati</taxon>
        <taxon>Pseudomonadota</taxon>
        <taxon>Betaproteobacteria</taxon>
        <taxon>Candidatus Accumulibacter</taxon>
    </lineage>
</organism>
<feature type="chain" id="PRO_5024391522" evidence="1">
    <location>
        <begin position="36"/>
        <end position="263"/>
    </location>
</feature>
<feature type="signal peptide" evidence="1">
    <location>
        <begin position="1"/>
        <end position="35"/>
    </location>
</feature>
<reference evidence="2 3" key="1">
    <citation type="submission" date="2019-04" db="EMBL/GenBank/DDBJ databases">
        <title>A novel phosphate-accumulating bacterium identified in bioreactor for phosphate removal from wastewater.</title>
        <authorList>
            <person name="Kotlyarov R.Y."/>
            <person name="Beletsky A.V."/>
            <person name="Kallistova A.Y."/>
            <person name="Dorofeev A.G."/>
            <person name="Nikolaev Y.Y."/>
            <person name="Pimenov N.V."/>
            <person name="Ravin N.V."/>
            <person name="Mardanov A.V."/>
        </authorList>
    </citation>
    <scope>NUCLEOTIDE SEQUENCE [LARGE SCALE GENOMIC DNA]</scope>
    <source>
        <strain evidence="2 3">Bin19</strain>
    </source>
</reference>
<evidence type="ECO:0000313" key="2">
    <source>
        <dbReference type="EMBL" id="TMQ76848.1"/>
    </source>
</evidence>
<dbReference type="SUPFAM" id="SSF101082">
    <property type="entry name" value="Typo IV secretion system protein TraC"/>
    <property type="match status" value="1"/>
</dbReference>
<dbReference type="NCBIfam" id="TIGR02780">
    <property type="entry name" value="TrbJ_Ti"/>
    <property type="match status" value="1"/>
</dbReference>
<comment type="caution">
    <text evidence="2">The sequence shown here is derived from an EMBL/GenBank/DDBJ whole genome shotgun (WGS) entry which is preliminary data.</text>
</comment>
<evidence type="ECO:0000256" key="1">
    <source>
        <dbReference type="SAM" id="SignalP"/>
    </source>
</evidence>
<gene>
    <name evidence="2" type="ORF">ACCUM_3888</name>
</gene>
<keyword evidence="3" id="KW-1185">Reference proteome</keyword>
<name>A0A5S4EN61_9PROT</name>
<sequence length="263" mass="28350">MNLLTSKPSAMNVTAISALLLALVAGTAGITPAHATGIPVLDVANLSQNVITSIEAVAQTLKQIQQYQTQLQQYENMLQNTLAPAAYIWDAATSTMNQLRSAIDTLNYYKTHLGSIDAYLGKFQDTAYYRSSPCFKEGGCTAADWAAIKDNQRLGSEAQKKATDALFKGLDKQQAALEADAVTLQRLQASAQSATGQMQAISYANQLASQQANQLLQIRALLVAEQNAIATRNQVLADREAQQAAAGEQLRQGNYVASPVRNW</sequence>
<accession>A0A5S4EN61</accession>
<dbReference type="EMBL" id="SWAD01000039">
    <property type="protein sequence ID" value="TMQ76848.1"/>
    <property type="molecule type" value="Genomic_DNA"/>
</dbReference>
<proteinExistence type="predicted"/>
<dbReference type="AlphaFoldDB" id="A0A5S4EN61"/>
<dbReference type="NCBIfam" id="NF010452">
    <property type="entry name" value="PRK13879.1"/>
    <property type="match status" value="1"/>
</dbReference>
<protein>
    <submittedName>
        <fullName evidence="2">IncP-type conjugative transfer protein TrbJ</fullName>
    </submittedName>
</protein>
<keyword evidence="1" id="KW-0732">Signal</keyword>
<evidence type="ECO:0000313" key="3">
    <source>
        <dbReference type="Proteomes" id="UP000306324"/>
    </source>
</evidence>